<accession>A0A8S5Q521</accession>
<reference evidence="1" key="1">
    <citation type="journal article" date="2021" name="Proc. Natl. Acad. Sci. U.S.A.">
        <title>A Catalog of Tens of Thousands of Viruses from Human Metagenomes Reveals Hidden Associations with Chronic Diseases.</title>
        <authorList>
            <person name="Tisza M.J."/>
            <person name="Buck C.B."/>
        </authorList>
    </citation>
    <scope>NUCLEOTIDE SEQUENCE</scope>
    <source>
        <strain evidence="1">CtAys2</strain>
    </source>
</reference>
<name>A0A8S5Q521_9CAUD</name>
<dbReference type="EMBL" id="BK015571">
    <property type="protein sequence ID" value="DAE13867.1"/>
    <property type="molecule type" value="Genomic_DNA"/>
</dbReference>
<proteinExistence type="predicted"/>
<sequence>MLCYITPSGFYITNSGSSNSQFFSELFLC</sequence>
<organism evidence="1">
    <name type="scientific">Myoviridae sp. ctAys2</name>
    <dbReference type="NCBI Taxonomy" id="2825044"/>
    <lineage>
        <taxon>Viruses</taxon>
        <taxon>Duplodnaviria</taxon>
        <taxon>Heunggongvirae</taxon>
        <taxon>Uroviricota</taxon>
        <taxon>Caudoviricetes</taxon>
    </lineage>
</organism>
<protein>
    <submittedName>
        <fullName evidence="1">Uncharacterized protein</fullName>
    </submittedName>
</protein>
<evidence type="ECO:0000313" key="1">
    <source>
        <dbReference type="EMBL" id="DAE13867.1"/>
    </source>
</evidence>